<evidence type="ECO:0000313" key="1">
    <source>
        <dbReference type="EMBL" id="WOX21266.1"/>
    </source>
</evidence>
<reference evidence="1 2" key="1">
    <citation type="submission" date="2023-10" db="EMBL/GenBank/DDBJ databases">
        <title>The genome sequence of Streptomyces sp. HUAS YS2.</title>
        <authorList>
            <person name="Mo P."/>
        </authorList>
    </citation>
    <scope>NUCLEOTIDE SEQUENCE [LARGE SCALE GENOMIC DNA]</scope>
    <source>
        <strain evidence="1 2">HUAS YS2</strain>
    </source>
</reference>
<dbReference type="Proteomes" id="UP001301731">
    <property type="component" value="Chromosome"/>
</dbReference>
<dbReference type="RefSeq" id="WP_318102129.1">
    <property type="nucleotide sequence ID" value="NZ_CP137573.1"/>
</dbReference>
<dbReference type="InterPro" id="IPR011330">
    <property type="entry name" value="Glyco_hydro/deAcase_b/a-brl"/>
</dbReference>
<dbReference type="SUPFAM" id="SSF88713">
    <property type="entry name" value="Glycoside hydrolase/deacetylase"/>
    <property type="match status" value="1"/>
</dbReference>
<accession>A0ABZ0LP32</accession>
<keyword evidence="2" id="KW-1185">Reference proteome</keyword>
<dbReference type="CDD" id="cd10791">
    <property type="entry name" value="GH38N_AMII_like_1"/>
    <property type="match status" value="1"/>
</dbReference>
<proteinExistence type="predicted"/>
<protein>
    <submittedName>
        <fullName evidence="1">DUF5054 domain-containing protein</fullName>
    </submittedName>
</protein>
<gene>
    <name evidence="1" type="ORF">R2D22_07670</name>
</gene>
<dbReference type="EMBL" id="CP137573">
    <property type="protein sequence ID" value="WOX21266.1"/>
    <property type="molecule type" value="Genomic_DNA"/>
</dbReference>
<dbReference type="Pfam" id="PF16477">
    <property type="entry name" value="DUF5054"/>
    <property type="match status" value="1"/>
</dbReference>
<evidence type="ECO:0000313" key="2">
    <source>
        <dbReference type="Proteomes" id="UP001301731"/>
    </source>
</evidence>
<dbReference type="InterPro" id="IPR027291">
    <property type="entry name" value="Glyco_hydro_38_N_sf"/>
</dbReference>
<sequence length="715" mass="78739">MPHDTDPVARAAAAAGPNRVHVVYKTHLDLGFTDLAVDVLSRYRDEFIPAAVRLGRDLLDATGKRDFVWTTGSWLIAHALEHGTAAQRADLDAAVRDGIVAWHALPFTSQTELMSRATIEHGLEVSKRLDARYGRETCAGKMTDVPGHTIGIVPPLAEAGVRYLHIGVNPASPVPDVPEHFVWRAPDGNEIVVSYDPGYGSDPETARVRRLRGSNDALFLAFTNDNHGPPTRESVERLLAVLREQYPDAEVGGSTLDAFGRTAWAAREHLPVVDQEIGDSWIHGASADPVLTSRLTRLQRLRDQWLADGRLERHGPVDRGLADELALTAEHTWGFDVKGYLPDYTVYTKADFRAARARDAIDLDRSVPPSLGHLRQWAREPFGYEATLASFDEKRARTQTALDVLPADLRAEADAELVVAPAPLPAHAVQVHGGAVHDDVELEIDAHGALIALTVAGRPVLATRPTTADPRGHGELGGYSYIAYGSGDEQRWLREYLRDPERHADWAFPDMGKPGLELVRPERVTEVFRPYVRTAHSWTDADGATVLRVTAGLPPRATEEFGAPRTVTLEYRVSRGDVLRLGVTAFLCDKDAFYGPEASWLRLRPIVATPSRWRLLKSGVSVDPLDVVRDGGRALHAAHGLVYADSRSSVRITPLDTPVLAVGGPRLFSHDDTFGDPGEGFAFCLHNNAWGTNYRQWFEEDQRAEFVLEFDACRS</sequence>
<dbReference type="InterPro" id="IPR032482">
    <property type="entry name" value="DUF5054"/>
</dbReference>
<dbReference type="Gene3D" id="3.20.110.10">
    <property type="entry name" value="Glycoside hydrolase 38, N terminal domain"/>
    <property type="match status" value="1"/>
</dbReference>
<organism evidence="1 2">
    <name type="scientific">Streptomyces solicathayae</name>
    <dbReference type="NCBI Taxonomy" id="3081768"/>
    <lineage>
        <taxon>Bacteria</taxon>
        <taxon>Bacillati</taxon>
        <taxon>Actinomycetota</taxon>
        <taxon>Actinomycetes</taxon>
        <taxon>Kitasatosporales</taxon>
        <taxon>Streptomycetaceae</taxon>
        <taxon>Streptomyces</taxon>
    </lineage>
</organism>
<name>A0ABZ0LP32_9ACTN</name>